<dbReference type="Proteomes" id="UP000756387">
    <property type="component" value="Unassembled WGS sequence"/>
</dbReference>
<proteinExistence type="inferred from homology"/>
<dbReference type="Pfam" id="PF00255">
    <property type="entry name" value="GSHPx"/>
    <property type="match status" value="1"/>
</dbReference>
<keyword evidence="3 4" id="KW-0560">Oxidoreductase</keyword>
<keyword evidence="7" id="KW-1185">Reference proteome</keyword>
<comment type="caution">
    <text evidence="6">The sequence shown here is derived from an EMBL/GenBank/DDBJ whole genome shotgun (WGS) entry which is preliminary data.</text>
</comment>
<evidence type="ECO:0000256" key="3">
    <source>
        <dbReference type="ARBA" id="ARBA00023002"/>
    </source>
</evidence>
<evidence type="ECO:0000313" key="7">
    <source>
        <dbReference type="Proteomes" id="UP000756387"/>
    </source>
</evidence>
<dbReference type="EMBL" id="JADCSA010000006">
    <property type="protein sequence ID" value="MBE7324526.1"/>
    <property type="molecule type" value="Genomic_DNA"/>
</dbReference>
<sequence length="160" mass="17705">MTSLFDFSANAINGTPTELKTFDGQVVLVVNTASHCGFTPQFTGLQKLYDTYADRGFSVLGFPCDQFKHQEPGDDAEILDFCTGQFGVSFPMFSKIEVNGPGAHPVYRWLREQKSGVLGDRVKWNFTKFLVGRDGQVLKRYAPTTKPEQIAADIEAALDA</sequence>
<evidence type="ECO:0000256" key="1">
    <source>
        <dbReference type="ARBA" id="ARBA00006926"/>
    </source>
</evidence>
<feature type="domain" description="Thioredoxin" evidence="5">
    <location>
        <begin position="1"/>
        <end position="159"/>
    </location>
</feature>
<dbReference type="CDD" id="cd00340">
    <property type="entry name" value="GSH_Peroxidase"/>
    <property type="match status" value="1"/>
</dbReference>
<organism evidence="6 7">
    <name type="scientific">Nocardioides malaquae</name>
    <dbReference type="NCBI Taxonomy" id="2773426"/>
    <lineage>
        <taxon>Bacteria</taxon>
        <taxon>Bacillati</taxon>
        <taxon>Actinomycetota</taxon>
        <taxon>Actinomycetes</taxon>
        <taxon>Propionibacteriales</taxon>
        <taxon>Nocardioidaceae</taxon>
        <taxon>Nocardioides</taxon>
    </lineage>
</organism>
<dbReference type="PROSITE" id="PS51355">
    <property type="entry name" value="GLUTATHIONE_PEROXID_3"/>
    <property type="match status" value="1"/>
</dbReference>
<dbReference type="PANTHER" id="PTHR11592:SF78">
    <property type="entry name" value="GLUTATHIONE PEROXIDASE"/>
    <property type="match status" value="1"/>
</dbReference>
<comment type="similarity">
    <text evidence="1 4">Belongs to the glutathione peroxidase family.</text>
</comment>
<accession>A0ABR9RSL0</accession>
<dbReference type="PROSITE" id="PS51352">
    <property type="entry name" value="THIOREDOXIN_2"/>
    <property type="match status" value="1"/>
</dbReference>
<name>A0ABR9RSL0_9ACTN</name>
<evidence type="ECO:0000259" key="5">
    <source>
        <dbReference type="PROSITE" id="PS51352"/>
    </source>
</evidence>
<keyword evidence="2 4" id="KW-0575">Peroxidase</keyword>
<evidence type="ECO:0000313" key="6">
    <source>
        <dbReference type="EMBL" id="MBE7324526.1"/>
    </source>
</evidence>
<dbReference type="RefSeq" id="WP_193637864.1">
    <property type="nucleotide sequence ID" value="NZ_JADCSA010000006.1"/>
</dbReference>
<dbReference type="InterPro" id="IPR029759">
    <property type="entry name" value="GPX_AS"/>
</dbReference>
<evidence type="ECO:0000256" key="2">
    <source>
        <dbReference type="ARBA" id="ARBA00022559"/>
    </source>
</evidence>
<reference evidence="6 7" key="1">
    <citation type="submission" date="2020-10" db="EMBL/GenBank/DDBJ databases">
        <title>Nocardioides sp. isolated from sludge.</title>
        <authorList>
            <person name="Zhang X."/>
        </authorList>
    </citation>
    <scope>NUCLEOTIDE SEQUENCE [LARGE SCALE GENOMIC DNA]</scope>
    <source>
        <strain evidence="6 7">Y6</strain>
    </source>
</reference>
<gene>
    <name evidence="6" type="ORF">IEQ44_07665</name>
</gene>
<protein>
    <recommendedName>
        <fullName evidence="4">Glutathione peroxidase</fullName>
    </recommendedName>
</protein>
<dbReference type="InterPro" id="IPR036249">
    <property type="entry name" value="Thioredoxin-like_sf"/>
</dbReference>
<dbReference type="PROSITE" id="PS00460">
    <property type="entry name" value="GLUTATHIONE_PEROXID_1"/>
    <property type="match status" value="1"/>
</dbReference>
<dbReference type="Gene3D" id="3.40.30.10">
    <property type="entry name" value="Glutaredoxin"/>
    <property type="match status" value="1"/>
</dbReference>
<dbReference type="PRINTS" id="PR01011">
    <property type="entry name" value="GLUTPROXDASE"/>
</dbReference>
<dbReference type="PIRSF" id="PIRSF000303">
    <property type="entry name" value="Glutathion_perox"/>
    <property type="match status" value="1"/>
</dbReference>
<dbReference type="SUPFAM" id="SSF52833">
    <property type="entry name" value="Thioredoxin-like"/>
    <property type="match status" value="1"/>
</dbReference>
<dbReference type="InterPro" id="IPR000889">
    <property type="entry name" value="Glutathione_peroxidase"/>
</dbReference>
<dbReference type="GO" id="GO:0004601">
    <property type="term" value="F:peroxidase activity"/>
    <property type="evidence" value="ECO:0007669"/>
    <property type="project" value="UniProtKB-KW"/>
</dbReference>
<evidence type="ECO:0000256" key="4">
    <source>
        <dbReference type="RuleBase" id="RU000499"/>
    </source>
</evidence>
<dbReference type="PANTHER" id="PTHR11592">
    <property type="entry name" value="GLUTATHIONE PEROXIDASE"/>
    <property type="match status" value="1"/>
</dbReference>
<dbReference type="InterPro" id="IPR013766">
    <property type="entry name" value="Thioredoxin_domain"/>
</dbReference>